<dbReference type="OrthoDB" id="4829912at2"/>
<dbReference type="Gene3D" id="3.40.630.30">
    <property type="match status" value="1"/>
</dbReference>
<evidence type="ECO:0008006" key="3">
    <source>
        <dbReference type="Google" id="ProtNLM"/>
    </source>
</evidence>
<evidence type="ECO:0000313" key="2">
    <source>
        <dbReference type="Proteomes" id="UP000320461"/>
    </source>
</evidence>
<dbReference type="AlphaFoldDB" id="A0A4Y3KJF3"/>
<dbReference type="EMBL" id="BJLQ01000010">
    <property type="protein sequence ID" value="GEA84033.1"/>
    <property type="molecule type" value="Genomic_DNA"/>
</dbReference>
<reference evidence="1 2" key="1">
    <citation type="submission" date="2019-06" db="EMBL/GenBank/DDBJ databases">
        <title>Whole genome shotgun sequence of Cellulomonas gelida NBRC 3748.</title>
        <authorList>
            <person name="Hosoyama A."/>
            <person name="Uohara A."/>
            <person name="Ohji S."/>
            <person name="Ichikawa N."/>
        </authorList>
    </citation>
    <scope>NUCLEOTIDE SEQUENCE [LARGE SCALE GENOMIC DNA]</scope>
    <source>
        <strain evidence="1 2">NBRC 3748</strain>
    </source>
</reference>
<comment type="caution">
    <text evidence="1">The sequence shown here is derived from an EMBL/GenBank/DDBJ whole genome shotgun (WGS) entry which is preliminary data.</text>
</comment>
<dbReference type="Proteomes" id="UP000320461">
    <property type="component" value="Unassembled WGS sequence"/>
</dbReference>
<evidence type="ECO:0000313" key="1">
    <source>
        <dbReference type="EMBL" id="GEA84033.1"/>
    </source>
</evidence>
<gene>
    <name evidence="1" type="ORF">CGE01nite_12840</name>
</gene>
<proteinExistence type="predicted"/>
<keyword evidence="2" id="KW-1185">Reference proteome</keyword>
<sequence length="143" mass="15050">MSLVLDLPVRATPLLGVAPADGLGGAPRGAPEDDVVVVFEHNVPVAGGSFHALAPAATHADGARVAELTGVWAVPGRHRRDRIRRALAVLESTAATAGYARLQVAVDPSRTDALALLRERRFTPVVAPDEPSSDVELEKRLRA</sequence>
<name>A0A4Y3KJF3_9CELL</name>
<dbReference type="InterPro" id="IPR016181">
    <property type="entry name" value="Acyl_CoA_acyltransferase"/>
</dbReference>
<protein>
    <recommendedName>
        <fullName evidence="3">N-acetyltransferase domain-containing protein</fullName>
    </recommendedName>
</protein>
<organism evidence="1 2">
    <name type="scientific">Cellulomonas gelida</name>
    <dbReference type="NCBI Taxonomy" id="1712"/>
    <lineage>
        <taxon>Bacteria</taxon>
        <taxon>Bacillati</taxon>
        <taxon>Actinomycetota</taxon>
        <taxon>Actinomycetes</taxon>
        <taxon>Micrococcales</taxon>
        <taxon>Cellulomonadaceae</taxon>
        <taxon>Cellulomonas</taxon>
    </lineage>
</organism>
<dbReference type="SUPFAM" id="SSF55729">
    <property type="entry name" value="Acyl-CoA N-acyltransferases (Nat)"/>
    <property type="match status" value="1"/>
</dbReference>
<dbReference type="RefSeq" id="WP_141369721.1">
    <property type="nucleotide sequence ID" value="NZ_BJLQ01000010.1"/>
</dbReference>
<accession>A0A4Y3KJF3</accession>